<sequence length="49" mass="5662">MPAVSALFLTKLKIGLVMSRKLRYNISCRKMLKAFDISHGQRFKFKNSS</sequence>
<dbReference type="Proteomes" id="UP000004625">
    <property type="component" value="Unassembled WGS sequence"/>
</dbReference>
<organism evidence="1 2">
    <name type="scientific">Lentilactobacillus parafarraginis F0439</name>
    <dbReference type="NCBI Taxonomy" id="797515"/>
    <lineage>
        <taxon>Bacteria</taxon>
        <taxon>Bacillati</taxon>
        <taxon>Bacillota</taxon>
        <taxon>Bacilli</taxon>
        <taxon>Lactobacillales</taxon>
        <taxon>Lactobacillaceae</taxon>
        <taxon>Lentilactobacillus</taxon>
    </lineage>
</organism>
<name>G9ZT92_9LACO</name>
<dbReference type="HOGENOM" id="CLU_3137076_0_0_9"/>
<evidence type="ECO:0000313" key="2">
    <source>
        <dbReference type="Proteomes" id="UP000004625"/>
    </source>
</evidence>
<dbReference type="AlphaFoldDB" id="G9ZT92"/>
<keyword evidence="2" id="KW-1185">Reference proteome</keyword>
<proteinExistence type="predicted"/>
<protein>
    <submittedName>
        <fullName evidence="1">Uncharacterized protein</fullName>
    </submittedName>
</protein>
<evidence type="ECO:0000313" key="1">
    <source>
        <dbReference type="EMBL" id="EHL95404.1"/>
    </source>
</evidence>
<dbReference type="EMBL" id="AGEY01000206">
    <property type="protein sequence ID" value="EHL95404.1"/>
    <property type="molecule type" value="Genomic_DNA"/>
</dbReference>
<reference evidence="1 2" key="1">
    <citation type="submission" date="2011-09" db="EMBL/GenBank/DDBJ databases">
        <authorList>
            <person name="Weinstock G."/>
            <person name="Sodergren E."/>
            <person name="Clifton S."/>
            <person name="Fulton L."/>
            <person name="Fulton B."/>
            <person name="Courtney L."/>
            <person name="Fronick C."/>
            <person name="Harrison M."/>
            <person name="Strong C."/>
            <person name="Farmer C."/>
            <person name="Delahaunty K."/>
            <person name="Markovic C."/>
            <person name="Hall O."/>
            <person name="Minx P."/>
            <person name="Tomlinson C."/>
            <person name="Mitreva M."/>
            <person name="Hou S."/>
            <person name="Chen J."/>
            <person name="Wollam A."/>
            <person name="Pepin K.H."/>
            <person name="Johnson M."/>
            <person name="Bhonagiri V."/>
            <person name="Zhang X."/>
            <person name="Suruliraj S."/>
            <person name="Warren W."/>
            <person name="Chinwalla A."/>
            <person name="Mardis E.R."/>
            <person name="Wilson R.K."/>
        </authorList>
    </citation>
    <scope>NUCLEOTIDE SEQUENCE [LARGE SCALE GENOMIC DNA]</scope>
    <source>
        <strain evidence="1 2">F0439</strain>
    </source>
</reference>
<comment type="caution">
    <text evidence="1">The sequence shown here is derived from an EMBL/GenBank/DDBJ whole genome shotgun (WGS) entry which is preliminary data.</text>
</comment>
<gene>
    <name evidence="1" type="ORF">HMPREF9103_02977</name>
</gene>
<accession>G9ZT92</accession>